<comment type="caution">
    <text evidence="1">The sequence shown here is derived from an EMBL/GenBank/DDBJ whole genome shotgun (WGS) entry which is preliminary data.</text>
</comment>
<dbReference type="EMBL" id="JAGYWB010000005">
    <property type="protein sequence ID" value="KAI0522482.1"/>
    <property type="molecule type" value="Genomic_DNA"/>
</dbReference>
<gene>
    <name evidence="1" type="ORF">KFK09_004861</name>
</gene>
<name>A0A8T3BWL1_DENNO</name>
<proteinExistence type="predicted"/>
<dbReference type="Proteomes" id="UP000829196">
    <property type="component" value="Unassembled WGS sequence"/>
</dbReference>
<sequence>MLKTEGRGETYLCKKMADKGHKGETVRNLWVMLTKNLGQDFHQKFINNI</sequence>
<organism evidence="1 2">
    <name type="scientific">Dendrobium nobile</name>
    <name type="common">Orchid</name>
    <dbReference type="NCBI Taxonomy" id="94219"/>
    <lineage>
        <taxon>Eukaryota</taxon>
        <taxon>Viridiplantae</taxon>
        <taxon>Streptophyta</taxon>
        <taxon>Embryophyta</taxon>
        <taxon>Tracheophyta</taxon>
        <taxon>Spermatophyta</taxon>
        <taxon>Magnoliopsida</taxon>
        <taxon>Liliopsida</taxon>
        <taxon>Asparagales</taxon>
        <taxon>Orchidaceae</taxon>
        <taxon>Epidendroideae</taxon>
        <taxon>Malaxideae</taxon>
        <taxon>Dendrobiinae</taxon>
        <taxon>Dendrobium</taxon>
    </lineage>
</organism>
<protein>
    <submittedName>
        <fullName evidence="1">Uncharacterized protein</fullName>
    </submittedName>
</protein>
<evidence type="ECO:0000313" key="1">
    <source>
        <dbReference type="EMBL" id="KAI0522482.1"/>
    </source>
</evidence>
<keyword evidence="2" id="KW-1185">Reference proteome</keyword>
<dbReference type="AlphaFoldDB" id="A0A8T3BWL1"/>
<accession>A0A8T3BWL1</accession>
<evidence type="ECO:0000313" key="2">
    <source>
        <dbReference type="Proteomes" id="UP000829196"/>
    </source>
</evidence>
<reference evidence="1" key="1">
    <citation type="journal article" date="2022" name="Front. Genet.">
        <title>Chromosome-Scale Assembly of the Dendrobium nobile Genome Provides Insights Into the Molecular Mechanism of the Biosynthesis of the Medicinal Active Ingredient of Dendrobium.</title>
        <authorList>
            <person name="Xu Q."/>
            <person name="Niu S.-C."/>
            <person name="Li K.-L."/>
            <person name="Zheng P.-J."/>
            <person name="Zhang X.-J."/>
            <person name="Jia Y."/>
            <person name="Liu Y."/>
            <person name="Niu Y.-X."/>
            <person name="Yu L.-H."/>
            <person name="Chen D.-F."/>
            <person name="Zhang G.-Q."/>
        </authorList>
    </citation>
    <scope>NUCLEOTIDE SEQUENCE</scope>
    <source>
        <tissue evidence="1">Leaf</tissue>
    </source>
</reference>